<evidence type="ECO:0008006" key="3">
    <source>
        <dbReference type="Google" id="ProtNLM"/>
    </source>
</evidence>
<protein>
    <recommendedName>
        <fullName evidence="3">DUF327 domain-containing protein</fullName>
    </recommendedName>
</protein>
<dbReference type="Pfam" id="PF03885">
    <property type="entry name" value="DUF327"/>
    <property type="match status" value="1"/>
</dbReference>
<dbReference type="Proteomes" id="UP000231366">
    <property type="component" value="Unassembled WGS sequence"/>
</dbReference>
<evidence type="ECO:0000313" key="1">
    <source>
        <dbReference type="EMBL" id="PJB30515.1"/>
    </source>
</evidence>
<accession>A0A2M8AWD5</accession>
<comment type="caution">
    <text evidence="1">The sequence shown here is derived from an EMBL/GenBank/DDBJ whole genome shotgun (WGS) entry which is preliminary data.</text>
</comment>
<proteinExistence type="predicted"/>
<dbReference type="InterPro" id="IPR005585">
    <property type="entry name" value="DUF327"/>
</dbReference>
<evidence type="ECO:0000313" key="2">
    <source>
        <dbReference type="Proteomes" id="UP000231366"/>
    </source>
</evidence>
<reference evidence="2" key="1">
    <citation type="submission" date="2017-09" db="EMBL/GenBank/DDBJ databases">
        <title>Depth-based differentiation of microbial function through sediment-hosted aquifers and enrichment of novel symbionts in the deep terrestrial subsurface.</title>
        <authorList>
            <person name="Probst A.J."/>
            <person name="Ladd B."/>
            <person name="Jarett J.K."/>
            <person name="Geller-Mcgrath D.E."/>
            <person name="Sieber C.M.K."/>
            <person name="Emerson J.B."/>
            <person name="Anantharaman K."/>
            <person name="Thomas B.C."/>
            <person name="Malmstrom R."/>
            <person name="Stieglmeier M."/>
            <person name="Klingl A."/>
            <person name="Woyke T."/>
            <person name="Ryan C.M."/>
            <person name="Banfield J.F."/>
        </authorList>
    </citation>
    <scope>NUCLEOTIDE SEQUENCE [LARGE SCALE GENOMIC DNA]</scope>
</reference>
<dbReference type="InterPro" id="IPR024042">
    <property type="entry name" value="TM1646-like_dom_sf"/>
</dbReference>
<organism evidence="1 2">
    <name type="scientific">Candidatus Desantisbacteria bacterium CG_4_9_14_3_um_filter_40_11</name>
    <dbReference type="NCBI Taxonomy" id="1974546"/>
    <lineage>
        <taxon>Bacteria</taxon>
        <taxon>Candidatus Desantisiibacteriota</taxon>
    </lineage>
</organism>
<gene>
    <name evidence="1" type="ORF">CO110_00070</name>
</gene>
<dbReference type="EMBL" id="PFUI01000003">
    <property type="protein sequence ID" value="PJB30515.1"/>
    <property type="molecule type" value="Genomic_DNA"/>
</dbReference>
<dbReference type="Gene3D" id="1.20.120.490">
    <property type="entry name" value="Hypothetical protein TM1646-like domain"/>
    <property type="match status" value="1"/>
</dbReference>
<sequence>MNIDMLSLEANTGFNRINKKVSVGEMDEFNNNNPYLSIKAPLNALLSQISEQSKILLETPIYDNLVKYKDIVKKFMQEVISELYILKQHITSQVTAQKIGQKNMYFFIEKVNENLISLTEDVLRRQAKPIALASKLSFIQGLLMDMYA</sequence>
<name>A0A2M8AWD5_9BACT</name>
<dbReference type="SUPFAM" id="SSF158397">
    <property type="entry name" value="TM1646-like"/>
    <property type="match status" value="1"/>
</dbReference>
<dbReference type="AlphaFoldDB" id="A0A2M8AWD5"/>